<dbReference type="RefSeq" id="WP_263569182.1">
    <property type="nucleotide sequence ID" value="NZ_JAJIRN010000001.1"/>
</dbReference>
<dbReference type="Proteomes" id="UP001209701">
    <property type="component" value="Unassembled WGS sequence"/>
</dbReference>
<evidence type="ECO:0008006" key="3">
    <source>
        <dbReference type="Google" id="ProtNLM"/>
    </source>
</evidence>
<proteinExistence type="predicted"/>
<organism evidence="1 2">
    <name type="scientific">Roseateles oligotrophus</name>
    <dbReference type="NCBI Taxonomy" id="1769250"/>
    <lineage>
        <taxon>Bacteria</taxon>
        <taxon>Pseudomonadati</taxon>
        <taxon>Pseudomonadota</taxon>
        <taxon>Betaproteobacteria</taxon>
        <taxon>Burkholderiales</taxon>
        <taxon>Sphaerotilaceae</taxon>
        <taxon>Roseateles</taxon>
    </lineage>
</organism>
<comment type="caution">
    <text evidence="1">The sequence shown here is derived from an EMBL/GenBank/DDBJ whole genome shotgun (WGS) entry which is preliminary data.</text>
</comment>
<evidence type="ECO:0000313" key="1">
    <source>
        <dbReference type="EMBL" id="MCV2366541.1"/>
    </source>
</evidence>
<dbReference type="InterPro" id="IPR011008">
    <property type="entry name" value="Dimeric_a/b-barrel"/>
</dbReference>
<evidence type="ECO:0000313" key="2">
    <source>
        <dbReference type="Proteomes" id="UP001209701"/>
    </source>
</evidence>
<protein>
    <recommendedName>
        <fullName evidence="3">Antibiotic biosynthesis monooxygenase</fullName>
    </recommendedName>
</protein>
<dbReference type="SUPFAM" id="SSF54909">
    <property type="entry name" value="Dimeric alpha+beta barrel"/>
    <property type="match status" value="1"/>
</dbReference>
<sequence length="98" mass="10668">MSEQQAIEVVIFKGVDGVTPEQMRAAAHKVAPRLQALAGFVSRSFGIGADGRYVDIVHWQDMASAQGAAKEVMDCPQCREFFALIAPESVQMMHFQAG</sequence>
<dbReference type="EMBL" id="JAJIRN010000001">
    <property type="protein sequence ID" value="MCV2366541.1"/>
    <property type="molecule type" value="Genomic_DNA"/>
</dbReference>
<name>A0ABT2Y8B9_9BURK</name>
<keyword evidence="2" id="KW-1185">Reference proteome</keyword>
<gene>
    <name evidence="1" type="ORF">LNV07_00285</name>
</gene>
<accession>A0ABT2Y8B9</accession>
<reference evidence="1 2" key="1">
    <citation type="submission" date="2021-11" db="EMBL/GenBank/DDBJ databases">
        <authorList>
            <person name="Liang Q."/>
            <person name="Mou H."/>
            <person name="Liu Z."/>
        </authorList>
    </citation>
    <scope>NUCLEOTIDE SEQUENCE [LARGE SCALE GENOMIC DNA]</scope>
    <source>
        <strain evidence="1 2">CHU3</strain>
    </source>
</reference>